<keyword evidence="1" id="KW-0472">Membrane</keyword>
<feature type="transmembrane region" description="Helical" evidence="1">
    <location>
        <begin position="16"/>
        <end position="39"/>
    </location>
</feature>
<dbReference type="RefSeq" id="WP_344755473.1">
    <property type="nucleotide sequence ID" value="NZ_BAABBW010000004.1"/>
</dbReference>
<dbReference type="EMBL" id="BAABBW010000004">
    <property type="protein sequence ID" value="GAA4178161.1"/>
    <property type="molecule type" value="Genomic_DNA"/>
</dbReference>
<evidence type="ECO:0000256" key="1">
    <source>
        <dbReference type="SAM" id="Phobius"/>
    </source>
</evidence>
<organism evidence="2 3">
    <name type="scientific">Gryllotalpicola koreensis</name>
    <dbReference type="NCBI Taxonomy" id="993086"/>
    <lineage>
        <taxon>Bacteria</taxon>
        <taxon>Bacillati</taxon>
        <taxon>Actinomycetota</taxon>
        <taxon>Actinomycetes</taxon>
        <taxon>Micrococcales</taxon>
        <taxon>Microbacteriaceae</taxon>
        <taxon>Gryllotalpicola</taxon>
    </lineage>
</organism>
<reference evidence="3" key="1">
    <citation type="journal article" date="2019" name="Int. J. Syst. Evol. Microbiol.">
        <title>The Global Catalogue of Microorganisms (GCM) 10K type strain sequencing project: providing services to taxonomists for standard genome sequencing and annotation.</title>
        <authorList>
            <consortium name="The Broad Institute Genomics Platform"/>
            <consortium name="The Broad Institute Genome Sequencing Center for Infectious Disease"/>
            <person name="Wu L."/>
            <person name="Ma J."/>
        </authorList>
    </citation>
    <scope>NUCLEOTIDE SEQUENCE [LARGE SCALE GENOMIC DNA]</scope>
    <source>
        <strain evidence="3">JCM 17591</strain>
    </source>
</reference>
<evidence type="ECO:0000313" key="2">
    <source>
        <dbReference type="EMBL" id="GAA4178161.1"/>
    </source>
</evidence>
<sequence>MTDSRQPLRIGTWRQGLLTFAGVLPVSLVLNLALAPLLAGLLPHLAIVAIDAAILVAALNWVLLPALHWVTNGWAVRSRTSDHVDGERRSRVQESA</sequence>
<keyword evidence="1" id="KW-0812">Transmembrane</keyword>
<proteinExistence type="predicted"/>
<name>A0ABP8A5F7_9MICO</name>
<dbReference type="Proteomes" id="UP001501079">
    <property type="component" value="Unassembled WGS sequence"/>
</dbReference>
<gene>
    <name evidence="2" type="ORF">GCM10022287_28070</name>
</gene>
<keyword evidence="3" id="KW-1185">Reference proteome</keyword>
<keyword evidence="1" id="KW-1133">Transmembrane helix</keyword>
<protein>
    <submittedName>
        <fullName evidence="2">Uncharacterized protein</fullName>
    </submittedName>
</protein>
<evidence type="ECO:0000313" key="3">
    <source>
        <dbReference type="Proteomes" id="UP001501079"/>
    </source>
</evidence>
<accession>A0ABP8A5F7</accession>
<feature type="transmembrane region" description="Helical" evidence="1">
    <location>
        <begin position="45"/>
        <end position="70"/>
    </location>
</feature>
<comment type="caution">
    <text evidence="2">The sequence shown here is derived from an EMBL/GenBank/DDBJ whole genome shotgun (WGS) entry which is preliminary data.</text>
</comment>